<dbReference type="InterPro" id="IPR050267">
    <property type="entry name" value="Anti-sigma-factor_SerPK"/>
</dbReference>
<evidence type="ECO:0000256" key="1">
    <source>
        <dbReference type="ARBA" id="ARBA00022527"/>
    </source>
</evidence>
<gene>
    <name evidence="3" type="ORF">SAMN05444716_11184</name>
</gene>
<accession>A0A1I6W0X1</accession>
<dbReference type="EMBL" id="FPAB01000011">
    <property type="protein sequence ID" value="SFT19371.1"/>
    <property type="molecule type" value="Genomic_DNA"/>
</dbReference>
<evidence type="ECO:0000313" key="4">
    <source>
        <dbReference type="Proteomes" id="UP000198873"/>
    </source>
</evidence>
<dbReference type="Pfam" id="PF13581">
    <property type="entry name" value="HATPase_c_2"/>
    <property type="match status" value="1"/>
</dbReference>
<reference evidence="4" key="1">
    <citation type="submission" date="2016-10" db="EMBL/GenBank/DDBJ databases">
        <authorList>
            <person name="Varghese N."/>
            <person name="Submissions S."/>
        </authorList>
    </citation>
    <scope>NUCLEOTIDE SEQUENCE [LARGE SCALE GENOMIC DNA]</scope>
    <source>
        <strain evidence="4">CGMCC 4.7047</strain>
    </source>
</reference>
<dbReference type="RefSeq" id="WP_019434390.1">
    <property type="nucleotide sequence ID" value="NZ_CP054938.1"/>
</dbReference>
<dbReference type="AlphaFoldDB" id="A0A1I6W0X1"/>
<keyword evidence="1" id="KW-0723">Serine/threonine-protein kinase</keyword>
<evidence type="ECO:0000259" key="2">
    <source>
        <dbReference type="Pfam" id="PF13581"/>
    </source>
</evidence>
<proteinExistence type="predicted"/>
<dbReference type="InterPro" id="IPR003594">
    <property type="entry name" value="HATPase_dom"/>
</dbReference>
<dbReference type="PANTHER" id="PTHR35526">
    <property type="entry name" value="ANTI-SIGMA-F FACTOR RSBW-RELATED"/>
    <property type="match status" value="1"/>
</dbReference>
<dbReference type="Proteomes" id="UP000198873">
    <property type="component" value="Unassembled WGS sequence"/>
</dbReference>
<keyword evidence="1" id="KW-0418">Kinase</keyword>
<dbReference type="GO" id="GO:0004674">
    <property type="term" value="F:protein serine/threonine kinase activity"/>
    <property type="evidence" value="ECO:0007669"/>
    <property type="project" value="UniProtKB-KW"/>
</dbReference>
<organism evidence="3 4">
    <name type="scientific">Streptomyces harbinensis</name>
    <dbReference type="NCBI Taxonomy" id="1176198"/>
    <lineage>
        <taxon>Bacteria</taxon>
        <taxon>Bacillati</taxon>
        <taxon>Actinomycetota</taxon>
        <taxon>Actinomycetes</taxon>
        <taxon>Kitasatosporales</taxon>
        <taxon>Streptomycetaceae</taxon>
        <taxon>Streptomyces</taxon>
    </lineage>
</organism>
<sequence length="151" mass="16086">MAVVPDPIPALRQDRLSYNPVPGSVRLARRRAARLVGEWGCPRLAQDAALVVCELASNALLHGGVPGRAFRVHLMLLPAVLRVEVTDALGERLPVVRPVVGEPTCGRGLLLIAALTARWGVTPLVVGKTVWAEFDLEEGEGSGTGYVVRPA</sequence>
<evidence type="ECO:0000313" key="3">
    <source>
        <dbReference type="EMBL" id="SFT19371.1"/>
    </source>
</evidence>
<dbReference type="STRING" id="1176198.SAMN05444716_11184"/>
<keyword evidence="4" id="KW-1185">Reference proteome</keyword>
<feature type="domain" description="Histidine kinase/HSP90-like ATPase" evidence="2">
    <location>
        <begin position="22"/>
        <end position="121"/>
    </location>
</feature>
<protein>
    <recommendedName>
        <fullName evidence="2">Histidine kinase/HSP90-like ATPase domain-containing protein</fullName>
    </recommendedName>
</protein>
<dbReference type="PANTHER" id="PTHR35526:SF3">
    <property type="entry name" value="ANTI-SIGMA-F FACTOR RSBW"/>
    <property type="match status" value="1"/>
</dbReference>
<keyword evidence="1" id="KW-0808">Transferase</keyword>
<dbReference type="Gene3D" id="3.30.565.10">
    <property type="entry name" value="Histidine kinase-like ATPase, C-terminal domain"/>
    <property type="match status" value="1"/>
</dbReference>
<dbReference type="InterPro" id="IPR036890">
    <property type="entry name" value="HATPase_C_sf"/>
</dbReference>
<name>A0A1I6W0X1_9ACTN</name>
<dbReference type="CDD" id="cd16936">
    <property type="entry name" value="HATPase_RsbW-like"/>
    <property type="match status" value="1"/>
</dbReference>